<keyword evidence="2" id="KW-1185">Reference proteome</keyword>
<protein>
    <recommendedName>
        <fullName evidence="3">DUF1223 domain-containing protein</fullName>
    </recommendedName>
</protein>
<proteinExistence type="predicted"/>
<dbReference type="EMBL" id="FRBY01000004">
    <property type="protein sequence ID" value="SHM39746.1"/>
    <property type="molecule type" value="Genomic_DNA"/>
</dbReference>
<dbReference type="InterPro" id="IPR010634">
    <property type="entry name" value="DUF1223"/>
</dbReference>
<dbReference type="SUPFAM" id="SSF52833">
    <property type="entry name" value="Thioredoxin-like"/>
    <property type="match status" value="1"/>
</dbReference>
<dbReference type="Proteomes" id="UP000184121">
    <property type="component" value="Unassembled WGS sequence"/>
</dbReference>
<dbReference type="Pfam" id="PF06764">
    <property type="entry name" value="DUF1223"/>
    <property type="match status" value="1"/>
</dbReference>
<dbReference type="AlphaFoldDB" id="A0A1M7IFX9"/>
<name>A0A1M7IFX9_9FLAO</name>
<gene>
    <name evidence="1" type="ORF">SAMN05444366_3139</name>
</gene>
<dbReference type="STRING" id="29534.SAMN05444366_3139"/>
<dbReference type="OrthoDB" id="9808254at2"/>
<reference evidence="2" key="1">
    <citation type="submission" date="2016-11" db="EMBL/GenBank/DDBJ databases">
        <authorList>
            <person name="Varghese N."/>
            <person name="Submissions S."/>
        </authorList>
    </citation>
    <scope>NUCLEOTIDE SEQUENCE [LARGE SCALE GENOMIC DNA]</scope>
    <source>
        <strain evidence="2">DSM 1811</strain>
    </source>
</reference>
<dbReference type="InterPro" id="IPR036249">
    <property type="entry name" value="Thioredoxin-like_sf"/>
</dbReference>
<dbReference type="PANTHER" id="PTHR36057">
    <property type="match status" value="1"/>
</dbReference>
<evidence type="ECO:0000313" key="1">
    <source>
        <dbReference type="EMBL" id="SHM39746.1"/>
    </source>
</evidence>
<evidence type="ECO:0000313" key="2">
    <source>
        <dbReference type="Proteomes" id="UP000184121"/>
    </source>
</evidence>
<accession>A0A1M7IFX9</accession>
<dbReference type="RefSeq" id="WP_072973893.1">
    <property type="nucleotide sequence ID" value="NZ_FRBY01000004.1"/>
</dbReference>
<organism evidence="1 2">
    <name type="scientific">Flavobacterium saccharophilum</name>
    <dbReference type="NCBI Taxonomy" id="29534"/>
    <lineage>
        <taxon>Bacteria</taxon>
        <taxon>Pseudomonadati</taxon>
        <taxon>Bacteroidota</taxon>
        <taxon>Flavobacteriia</taxon>
        <taxon>Flavobacteriales</taxon>
        <taxon>Flavobacteriaceae</taxon>
        <taxon>Flavobacterium</taxon>
    </lineage>
</organism>
<dbReference type="PANTHER" id="PTHR36057:SF1">
    <property type="entry name" value="LIPOPROTEIN LIPID ATTACHMENT SITE-LIKE PROTEIN, PUTATIVE (DUF1223)-RELATED"/>
    <property type="match status" value="1"/>
</dbReference>
<sequence>MKKIKLIPAFFIAVILLIGITAFGQNNPEKKAVKGFALLELYTSEGCSSCPPADDLMGRIQNEYQNDNVYVLAYHVDYWDRQGWKDVFSNADYTQRQYDYAKFLGKEPIYTPQLIINGKANYIASQETLVRNGIKSALSKPVTTDLSLEASQANNNLNVNYNIEGTFKNSNLLVAIVQKAAKSNVKRGENANRVLSHYQIVHHLHSVSLKDKKGTVSIHLPKSFNEKDFEVIGFVQDKNNGGISVATKANFQSSSVL</sequence>
<evidence type="ECO:0008006" key="3">
    <source>
        <dbReference type="Google" id="ProtNLM"/>
    </source>
</evidence>